<dbReference type="InterPro" id="IPR036390">
    <property type="entry name" value="WH_DNA-bd_sf"/>
</dbReference>
<keyword evidence="3" id="KW-0238">DNA-binding</keyword>
<dbReference type="Gene3D" id="3.40.190.290">
    <property type="match status" value="1"/>
</dbReference>
<keyword evidence="4" id="KW-0010">Activator</keyword>
<reference evidence="7" key="1">
    <citation type="submission" date="2022-05" db="EMBL/GenBank/DDBJ databases">
        <title>An RpoN-dependent PEP-CTERM gene is involved in floc formation of an Aquincola tertiaricarbonis strain.</title>
        <authorList>
            <person name="Qiu D."/>
            <person name="Xia M."/>
        </authorList>
    </citation>
    <scope>NUCLEOTIDE SEQUENCE</scope>
    <source>
        <strain evidence="7">RN12</strain>
    </source>
</reference>
<accession>A0ABY4SFD5</accession>
<comment type="similarity">
    <text evidence="1">Belongs to the LysR transcriptional regulatory family.</text>
</comment>
<evidence type="ECO:0000313" key="7">
    <source>
        <dbReference type="EMBL" id="URI09914.1"/>
    </source>
</evidence>
<evidence type="ECO:0000256" key="5">
    <source>
        <dbReference type="ARBA" id="ARBA00023163"/>
    </source>
</evidence>
<dbReference type="PRINTS" id="PR00039">
    <property type="entry name" value="HTHLYSR"/>
</dbReference>
<dbReference type="InterPro" id="IPR036388">
    <property type="entry name" value="WH-like_DNA-bd_sf"/>
</dbReference>
<dbReference type="PANTHER" id="PTHR30293">
    <property type="entry name" value="TRANSCRIPTIONAL REGULATORY PROTEIN NAC-RELATED"/>
    <property type="match status" value="1"/>
</dbReference>
<evidence type="ECO:0000256" key="4">
    <source>
        <dbReference type="ARBA" id="ARBA00023159"/>
    </source>
</evidence>
<dbReference type="PANTHER" id="PTHR30293:SF0">
    <property type="entry name" value="NITROGEN ASSIMILATION REGULATORY PROTEIN NAC"/>
    <property type="match status" value="1"/>
</dbReference>
<dbReference type="PROSITE" id="PS50931">
    <property type="entry name" value="HTH_LYSR"/>
    <property type="match status" value="1"/>
</dbReference>
<organism evidence="7 8">
    <name type="scientific">Aquincola tertiaricarbonis</name>
    <dbReference type="NCBI Taxonomy" id="391953"/>
    <lineage>
        <taxon>Bacteria</taxon>
        <taxon>Pseudomonadati</taxon>
        <taxon>Pseudomonadota</taxon>
        <taxon>Betaproteobacteria</taxon>
        <taxon>Burkholderiales</taxon>
        <taxon>Sphaerotilaceae</taxon>
        <taxon>Aquincola</taxon>
    </lineage>
</organism>
<dbReference type="Proteomes" id="UP001056201">
    <property type="component" value="Chromosome 2"/>
</dbReference>
<sequence length="308" mass="32660">MDLRQLKYFVRIVELGGLSAAAQSLHVAQPSLSQHVANLEAELGLPLLERGARGARPTPAGRRLYEQAKALLRQAGDIPALVRQEGGDVAGHVRLGLPASTSRRVAVPLLRALRLAHPGVTLEIVEGSTAYIAEMLQRHLLDLGVAVHPGDDARLDVHPLVTEELMLVGPPGEAAPGPVEVAELAALPLLLPAFPNAIRVRIEQLCNAAGLRYRLVAESAAAQVMVAAAQAGIAWTILPWSAFEHEDPASLSWRPIAGRAFTRTLAVCGSRAASGQPAGEAVRRQLQAVVAAMLAEGGWPQAELPVRR</sequence>
<proteinExistence type="inferred from homology"/>
<protein>
    <submittedName>
        <fullName evidence="7">LysR substrate-binding domain-containing protein</fullName>
    </submittedName>
</protein>
<evidence type="ECO:0000256" key="3">
    <source>
        <dbReference type="ARBA" id="ARBA00023125"/>
    </source>
</evidence>
<keyword evidence="2" id="KW-0805">Transcription regulation</keyword>
<dbReference type="EMBL" id="CP097636">
    <property type="protein sequence ID" value="URI09914.1"/>
    <property type="molecule type" value="Genomic_DNA"/>
</dbReference>
<evidence type="ECO:0000256" key="1">
    <source>
        <dbReference type="ARBA" id="ARBA00009437"/>
    </source>
</evidence>
<dbReference type="InterPro" id="IPR005119">
    <property type="entry name" value="LysR_subst-bd"/>
</dbReference>
<dbReference type="RefSeq" id="WP_250198125.1">
    <property type="nucleotide sequence ID" value="NZ_CP097636.1"/>
</dbReference>
<dbReference type="SUPFAM" id="SSF46785">
    <property type="entry name" value="Winged helix' DNA-binding domain"/>
    <property type="match status" value="1"/>
</dbReference>
<gene>
    <name evidence="7" type="ORF">MW290_30720</name>
</gene>
<dbReference type="Pfam" id="PF03466">
    <property type="entry name" value="LysR_substrate"/>
    <property type="match status" value="1"/>
</dbReference>
<keyword evidence="8" id="KW-1185">Reference proteome</keyword>
<dbReference type="Gene3D" id="1.10.10.10">
    <property type="entry name" value="Winged helix-like DNA-binding domain superfamily/Winged helix DNA-binding domain"/>
    <property type="match status" value="1"/>
</dbReference>
<dbReference type="SUPFAM" id="SSF53850">
    <property type="entry name" value="Periplasmic binding protein-like II"/>
    <property type="match status" value="1"/>
</dbReference>
<evidence type="ECO:0000259" key="6">
    <source>
        <dbReference type="PROSITE" id="PS50931"/>
    </source>
</evidence>
<name>A0ABY4SFD5_AQUTE</name>
<feature type="domain" description="HTH lysR-type" evidence="6">
    <location>
        <begin position="1"/>
        <end position="58"/>
    </location>
</feature>
<evidence type="ECO:0000256" key="2">
    <source>
        <dbReference type="ARBA" id="ARBA00023015"/>
    </source>
</evidence>
<dbReference type="Pfam" id="PF00126">
    <property type="entry name" value="HTH_1"/>
    <property type="match status" value="1"/>
</dbReference>
<keyword evidence="5" id="KW-0804">Transcription</keyword>
<evidence type="ECO:0000313" key="8">
    <source>
        <dbReference type="Proteomes" id="UP001056201"/>
    </source>
</evidence>
<dbReference type="InterPro" id="IPR000847">
    <property type="entry name" value="LysR_HTH_N"/>
</dbReference>